<reference evidence="2" key="2">
    <citation type="submission" date="2020-02" db="EMBL/GenBank/DDBJ databases">
        <title>Identification and distribution of gene clusters putatively required for synthesis of sphingolipid metabolism inhibitors in phylogenetically diverse species of the filamentous fungus Fusarium.</title>
        <authorList>
            <person name="Kim H.-S."/>
            <person name="Busman M."/>
            <person name="Brown D.W."/>
            <person name="Divon H."/>
            <person name="Uhlig S."/>
            <person name="Proctor R.H."/>
        </authorList>
    </citation>
    <scope>NUCLEOTIDE SEQUENCE</scope>
    <source>
        <strain evidence="2">NRRL 25174</strain>
    </source>
</reference>
<gene>
    <name evidence="2" type="ORF">FBEOM_2329</name>
</gene>
<proteinExistence type="predicted"/>
<protein>
    <recommendedName>
        <fullName evidence="1">ATP phosphoribosyltransferase</fullName>
    </recommendedName>
</protein>
<keyword evidence="3" id="KW-1185">Reference proteome</keyword>
<reference evidence="2" key="1">
    <citation type="journal article" date="2017" name="Mycologia">
        <title>Fusarium algeriense, sp. nov., a novel toxigenic crown rot pathogen of durum wheat from Algeria is nested in the Fusarium burgessii species complex.</title>
        <authorList>
            <person name="Laraba I."/>
            <person name="Keddad A."/>
            <person name="Boureghda H."/>
            <person name="Abdallah N."/>
            <person name="Vaughan M.M."/>
            <person name="Proctor R.H."/>
            <person name="Busman M."/>
            <person name="O'Donnell K."/>
        </authorList>
    </citation>
    <scope>NUCLEOTIDE SEQUENCE</scope>
    <source>
        <strain evidence="2">NRRL 25174</strain>
    </source>
</reference>
<evidence type="ECO:0000313" key="3">
    <source>
        <dbReference type="Proteomes" id="UP000730481"/>
    </source>
</evidence>
<dbReference type="PANTHER" id="PTHR41774">
    <property type="match status" value="1"/>
</dbReference>
<dbReference type="SUPFAM" id="SSF102705">
    <property type="entry name" value="NIF3 (NGG1p interacting factor 3)-like"/>
    <property type="match status" value="1"/>
</dbReference>
<accession>A0A9P5ASC0</accession>
<dbReference type="PANTHER" id="PTHR41774:SF1">
    <property type="entry name" value="NGG1P INTERACTING FACTOR NIF3"/>
    <property type="match status" value="1"/>
</dbReference>
<comment type="caution">
    <text evidence="2">The sequence shown here is derived from an EMBL/GenBank/DDBJ whole genome shotgun (WGS) entry which is preliminary data.</text>
</comment>
<dbReference type="OrthoDB" id="15981at2759"/>
<dbReference type="EMBL" id="PVQB02000082">
    <property type="protein sequence ID" value="KAF4343742.1"/>
    <property type="molecule type" value="Genomic_DNA"/>
</dbReference>
<dbReference type="AlphaFoldDB" id="A0A9P5ASC0"/>
<dbReference type="Gene3D" id="3.30.70.120">
    <property type="match status" value="1"/>
</dbReference>
<dbReference type="InterPro" id="IPR015867">
    <property type="entry name" value="N-reg_PII/ATP_PRibTrfase_C"/>
</dbReference>
<sequence length="96" mass="10330">MASPLHRFSLVFYVPPANAAACKAAIFKAGAGRYPGPGGYTECAWQTSGFGQFRPGAKANPFFGKRGELEHTPEVRVETLVVGEETMRDVIAALKE</sequence>
<organism evidence="2 3">
    <name type="scientific">Fusarium beomiforme</name>
    <dbReference type="NCBI Taxonomy" id="44412"/>
    <lineage>
        <taxon>Eukaryota</taxon>
        <taxon>Fungi</taxon>
        <taxon>Dikarya</taxon>
        <taxon>Ascomycota</taxon>
        <taxon>Pezizomycotina</taxon>
        <taxon>Sordariomycetes</taxon>
        <taxon>Hypocreomycetidae</taxon>
        <taxon>Hypocreales</taxon>
        <taxon>Nectriaceae</taxon>
        <taxon>Fusarium</taxon>
        <taxon>Fusarium burgessii species complex</taxon>
    </lineage>
</organism>
<evidence type="ECO:0000313" key="2">
    <source>
        <dbReference type="EMBL" id="KAF4343742.1"/>
    </source>
</evidence>
<dbReference type="InterPro" id="IPR036069">
    <property type="entry name" value="DUF34/NIF3_sf"/>
</dbReference>
<name>A0A9P5ASC0_9HYPO</name>
<dbReference type="Proteomes" id="UP000730481">
    <property type="component" value="Unassembled WGS sequence"/>
</dbReference>
<evidence type="ECO:0000256" key="1">
    <source>
        <dbReference type="ARBA" id="ARBA00020998"/>
    </source>
</evidence>